<dbReference type="InterPro" id="IPR013094">
    <property type="entry name" value="AB_hydrolase_3"/>
</dbReference>
<sequence>MASVPVRPPFDVRYKNGSGLPSPDQTFDLEAARKMILAMGNNKEFVAQQQREYQHTTLMAPGVIGPSHHAVTMSLYQSTHKMSRKWPTGRPVVYYVHGGGQVVGDRFFGVVDAMTHFSPADDVIFVSPEYRLAPEYPAPAGAFDVYSGLVYLVSHAKELGIDPARIVLYGCSGGAGVAASACLAARGLDGHKVAALLLNIPMLDDRHEEYASASQFRTETVWPGWSDEWAWNAILGSSDRNDPDGIRVAGRAEDLSNLPPTFIDVGACEVFRDAAVRFVTRIWQVGGTAELHVWPGVYHGASGLEPHVAVGRDMVRCQQRFLHRVLQMDEESTTNA</sequence>
<keyword evidence="1" id="KW-0378">Hydrolase</keyword>
<dbReference type="EMBL" id="CAJRGZ010000023">
    <property type="protein sequence ID" value="CAG5177578.1"/>
    <property type="molecule type" value="Genomic_DNA"/>
</dbReference>
<evidence type="ECO:0000256" key="1">
    <source>
        <dbReference type="ARBA" id="ARBA00022801"/>
    </source>
</evidence>
<dbReference type="SUPFAM" id="SSF53474">
    <property type="entry name" value="alpha/beta-Hydrolases"/>
    <property type="match status" value="1"/>
</dbReference>
<accession>A0A8J2N4C5</accession>
<evidence type="ECO:0000313" key="3">
    <source>
        <dbReference type="EMBL" id="CAG5177578.1"/>
    </source>
</evidence>
<dbReference type="PANTHER" id="PTHR48081:SF8">
    <property type="entry name" value="ALPHA_BETA HYDROLASE FOLD-3 DOMAIN-CONTAINING PROTEIN-RELATED"/>
    <property type="match status" value="1"/>
</dbReference>
<evidence type="ECO:0000313" key="4">
    <source>
        <dbReference type="Proteomes" id="UP000676310"/>
    </source>
</evidence>
<dbReference type="GO" id="GO:0016787">
    <property type="term" value="F:hydrolase activity"/>
    <property type="evidence" value="ECO:0007669"/>
    <property type="project" value="UniProtKB-KW"/>
</dbReference>
<organism evidence="3 4">
    <name type="scientific">Alternaria atra</name>
    <dbReference type="NCBI Taxonomy" id="119953"/>
    <lineage>
        <taxon>Eukaryota</taxon>
        <taxon>Fungi</taxon>
        <taxon>Dikarya</taxon>
        <taxon>Ascomycota</taxon>
        <taxon>Pezizomycotina</taxon>
        <taxon>Dothideomycetes</taxon>
        <taxon>Pleosporomycetidae</taxon>
        <taxon>Pleosporales</taxon>
        <taxon>Pleosporineae</taxon>
        <taxon>Pleosporaceae</taxon>
        <taxon>Alternaria</taxon>
        <taxon>Alternaria sect. Ulocladioides</taxon>
    </lineage>
</organism>
<dbReference type="OrthoDB" id="433474at2759"/>
<protein>
    <recommendedName>
        <fullName evidence="2">Alpha/beta hydrolase fold-3 domain-containing protein</fullName>
    </recommendedName>
</protein>
<dbReference type="AlphaFoldDB" id="A0A8J2N4C5"/>
<dbReference type="Proteomes" id="UP000676310">
    <property type="component" value="Unassembled WGS sequence"/>
</dbReference>
<gene>
    <name evidence="3" type="ORF">ALTATR162_LOCUS8301</name>
</gene>
<dbReference type="PANTHER" id="PTHR48081">
    <property type="entry name" value="AB HYDROLASE SUPERFAMILY PROTEIN C4A8.06C"/>
    <property type="match status" value="1"/>
</dbReference>
<comment type="caution">
    <text evidence="3">The sequence shown here is derived from an EMBL/GenBank/DDBJ whole genome shotgun (WGS) entry which is preliminary data.</text>
</comment>
<reference evidence="3" key="1">
    <citation type="submission" date="2021-05" db="EMBL/GenBank/DDBJ databases">
        <authorList>
            <person name="Stam R."/>
        </authorList>
    </citation>
    <scope>NUCLEOTIDE SEQUENCE</scope>
    <source>
        <strain evidence="3">CS162</strain>
    </source>
</reference>
<dbReference type="GeneID" id="67020397"/>
<proteinExistence type="predicted"/>
<dbReference type="InterPro" id="IPR029058">
    <property type="entry name" value="AB_hydrolase_fold"/>
</dbReference>
<name>A0A8J2N4C5_9PLEO</name>
<feature type="domain" description="Alpha/beta hydrolase fold-3" evidence="2">
    <location>
        <begin position="93"/>
        <end position="300"/>
    </location>
</feature>
<dbReference type="RefSeq" id="XP_043171866.1">
    <property type="nucleotide sequence ID" value="XM_043315931.1"/>
</dbReference>
<dbReference type="Gene3D" id="3.40.50.1820">
    <property type="entry name" value="alpha/beta hydrolase"/>
    <property type="match status" value="1"/>
</dbReference>
<evidence type="ECO:0000259" key="2">
    <source>
        <dbReference type="Pfam" id="PF07859"/>
    </source>
</evidence>
<dbReference type="Pfam" id="PF07859">
    <property type="entry name" value="Abhydrolase_3"/>
    <property type="match status" value="1"/>
</dbReference>
<dbReference type="InterPro" id="IPR050300">
    <property type="entry name" value="GDXG_lipolytic_enzyme"/>
</dbReference>
<keyword evidence="4" id="KW-1185">Reference proteome</keyword>